<dbReference type="Gene3D" id="2.30.29.30">
    <property type="entry name" value="Pleckstrin-homology domain (PH domain)/Phosphotyrosine-binding domain (PTB)"/>
    <property type="match status" value="1"/>
</dbReference>
<sequence>MMRLRSRLNLGKQKPVVVTTPNQISLDVNGDLVTSPEATAAPRRLERPAPATNDSSSQPNWQALLRSSFDQSSRPQSVAPSLSSQPKVPTTGRGGRQPEALRHLLLTDFSQSERVYLEELRFLSQSVNASLRTLTTDPALMKSFRIIDDLYQACTCFYAQHTGVQAGDWPNVPAGQVLRELLDTVDFRYSEYAHHQFQSIYALQQLKANFFQLQSAINHRSVEQWYKLPVLRVLAYKSFVGTLLETYDVQSEDYDLLYAVAQRLESVLEIAYATDQKVQAIEELCEFQARLDLSQVRDLVTQKRVHQPINLCGPDCISNLRQIVRKECFYDIDYHTTISEKSIRRQIFVVLLTDLILLCQPIPPNKQKGTVAPKFTLLYPPIPLADVSLVDSPNGPKGMGNLMELRIASANLILLQATDPIIKLEWLQYMETVRDPNRQANPDSPGRGIPFPESTLSRASFRKRPVMSGTITTRSRVSFDTVRSTSGDSAISVAPSFIFGQHPAAIQANSLAAGQGMPLPTRAAMPPTQLAGTKRLLKMRRLYVHVWRPNIENHLRWLNQGLMSLEVREDPDSGNPFCIIYPERPSPWDDSIGPLIANLWILASTTVRQQSRTRFFLQNRYCLEFTSEQDAHNVTSFLTGLISRQASRPVTFLAVADTLYSSPRCKVYVLKETGWQSLGGCILEVRKTTAERNTLAVLFEGSCREYLNEWILATTRLKRINSTSTQLALFTSTGLIQLLLRQKAPDATIFNRIMAEQVGEGNVNVAAPAGQPTSVEAAEAMDQFVSCYHPAHAVDEQTLIECESKLYVVHSNEWNSLGLGVMGFSHLPTDQCWRLHFSLQDAWTSTAATVSSNGASSDPPNNMIYNSLVLPDYISYHLDGTRVLITSTIQHQALDAQSSQLSLAAGASTNSSSGRDAASAFTTQSDLDVETSATAAALMIQFKELAHAQAFYQALVQHLGPPPSLNVQSAAAAGLAKHHQAMAVVETPPAAMAPAPQLQYIDKELCDEFASAMDISCA</sequence>
<feature type="compositionally biased region" description="Polar residues" evidence="1">
    <location>
        <begin position="72"/>
        <end position="88"/>
    </location>
</feature>
<protein>
    <recommendedName>
        <fullName evidence="2">DH domain-containing protein</fullName>
    </recommendedName>
</protein>
<dbReference type="AlphaFoldDB" id="A0A9W8B2C0"/>
<comment type="caution">
    <text evidence="3">The sequence shown here is derived from an EMBL/GenBank/DDBJ whole genome shotgun (WGS) entry which is preliminary data.</text>
</comment>
<proteinExistence type="predicted"/>
<gene>
    <name evidence="3" type="ORF">H4R34_002674</name>
</gene>
<dbReference type="EMBL" id="JANBQB010000198">
    <property type="protein sequence ID" value="KAJ1979852.1"/>
    <property type="molecule type" value="Genomic_DNA"/>
</dbReference>
<feature type="region of interest" description="Disordered" evidence="1">
    <location>
        <begin position="72"/>
        <end position="97"/>
    </location>
</feature>
<dbReference type="OrthoDB" id="5551576at2759"/>
<evidence type="ECO:0000313" key="3">
    <source>
        <dbReference type="EMBL" id="KAJ1979852.1"/>
    </source>
</evidence>
<organism evidence="3 4">
    <name type="scientific">Dimargaris verticillata</name>
    <dbReference type="NCBI Taxonomy" id="2761393"/>
    <lineage>
        <taxon>Eukaryota</taxon>
        <taxon>Fungi</taxon>
        <taxon>Fungi incertae sedis</taxon>
        <taxon>Zoopagomycota</taxon>
        <taxon>Kickxellomycotina</taxon>
        <taxon>Dimargaritomycetes</taxon>
        <taxon>Dimargaritales</taxon>
        <taxon>Dimargaritaceae</taxon>
        <taxon>Dimargaris</taxon>
    </lineage>
</organism>
<evidence type="ECO:0000313" key="4">
    <source>
        <dbReference type="Proteomes" id="UP001151582"/>
    </source>
</evidence>
<reference evidence="3" key="1">
    <citation type="submission" date="2022-07" db="EMBL/GenBank/DDBJ databases">
        <title>Phylogenomic reconstructions and comparative analyses of Kickxellomycotina fungi.</title>
        <authorList>
            <person name="Reynolds N.K."/>
            <person name="Stajich J.E."/>
            <person name="Barry K."/>
            <person name="Grigoriev I.V."/>
            <person name="Crous P."/>
            <person name="Smith M.E."/>
        </authorList>
    </citation>
    <scope>NUCLEOTIDE SEQUENCE</scope>
    <source>
        <strain evidence="3">RSA 567</strain>
    </source>
</reference>
<evidence type="ECO:0000256" key="1">
    <source>
        <dbReference type="SAM" id="MobiDB-lite"/>
    </source>
</evidence>
<feature type="region of interest" description="Disordered" evidence="1">
    <location>
        <begin position="36"/>
        <end position="59"/>
    </location>
</feature>
<name>A0A9W8B2C0_9FUNG</name>
<dbReference type="Proteomes" id="UP001151582">
    <property type="component" value="Unassembled WGS sequence"/>
</dbReference>
<dbReference type="PROSITE" id="PS50010">
    <property type="entry name" value="DH_2"/>
    <property type="match status" value="1"/>
</dbReference>
<dbReference type="SUPFAM" id="SSF50729">
    <property type="entry name" value="PH domain-like"/>
    <property type="match status" value="1"/>
</dbReference>
<feature type="domain" description="DH" evidence="2">
    <location>
        <begin position="101"/>
        <end position="274"/>
    </location>
</feature>
<evidence type="ECO:0000259" key="2">
    <source>
        <dbReference type="PROSITE" id="PS50010"/>
    </source>
</evidence>
<dbReference type="InterPro" id="IPR011993">
    <property type="entry name" value="PH-like_dom_sf"/>
</dbReference>
<feature type="region of interest" description="Disordered" evidence="1">
    <location>
        <begin position="436"/>
        <end position="455"/>
    </location>
</feature>
<dbReference type="GO" id="GO:0005085">
    <property type="term" value="F:guanyl-nucleotide exchange factor activity"/>
    <property type="evidence" value="ECO:0007669"/>
    <property type="project" value="InterPro"/>
</dbReference>
<dbReference type="InterPro" id="IPR035899">
    <property type="entry name" value="DBL_dom_sf"/>
</dbReference>
<dbReference type="InterPro" id="IPR000219">
    <property type="entry name" value="DH_dom"/>
</dbReference>
<feature type="compositionally biased region" description="Low complexity" evidence="1">
    <location>
        <begin position="36"/>
        <end position="52"/>
    </location>
</feature>
<dbReference type="Gene3D" id="1.20.900.10">
    <property type="entry name" value="Dbl homology (DH) domain"/>
    <property type="match status" value="1"/>
</dbReference>
<keyword evidence="4" id="KW-1185">Reference proteome</keyword>
<dbReference type="Pfam" id="PF00621">
    <property type="entry name" value="RhoGEF"/>
    <property type="match status" value="1"/>
</dbReference>
<dbReference type="SUPFAM" id="SSF48065">
    <property type="entry name" value="DBL homology domain (DH-domain)"/>
    <property type="match status" value="1"/>
</dbReference>
<accession>A0A9W8B2C0</accession>